<feature type="compositionally biased region" description="Polar residues" evidence="1">
    <location>
        <begin position="33"/>
        <end position="44"/>
    </location>
</feature>
<feature type="compositionally biased region" description="Acidic residues" evidence="1">
    <location>
        <begin position="1"/>
        <end position="10"/>
    </location>
</feature>
<dbReference type="Proteomes" id="UP000076798">
    <property type="component" value="Unassembled WGS sequence"/>
</dbReference>
<reference evidence="2 3" key="1">
    <citation type="journal article" date="2016" name="Mol. Biol. Evol.">
        <title>Comparative Genomics of Early-Diverging Mushroom-Forming Fungi Provides Insights into the Origins of Lignocellulose Decay Capabilities.</title>
        <authorList>
            <person name="Nagy L.G."/>
            <person name="Riley R."/>
            <person name="Tritt A."/>
            <person name="Adam C."/>
            <person name="Daum C."/>
            <person name="Floudas D."/>
            <person name="Sun H."/>
            <person name="Yadav J.S."/>
            <person name="Pangilinan J."/>
            <person name="Larsson K.H."/>
            <person name="Matsuura K."/>
            <person name="Barry K."/>
            <person name="Labutti K."/>
            <person name="Kuo R."/>
            <person name="Ohm R.A."/>
            <person name="Bhattacharya S.S."/>
            <person name="Shirouzu T."/>
            <person name="Yoshinaga Y."/>
            <person name="Martin F.M."/>
            <person name="Grigoriev I.V."/>
            <person name="Hibbett D.S."/>
        </authorList>
    </citation>
    <scope>NUCLEOTIDE SEQUENCE [LARGE SCALE GENOMIC DNA]</scope>
    <source>
        <strain evidence="2 3">HHB10207 ss-3</strain>
    </source>
</reference>
<accession>A0A166FKR4</accession>
<protein>
    <submittedName>
        <fullName evidence="2">Uncharacterized protein</fullName>
    </submittedName>
</protein>
<evidence type="ECO:0000313" key="3">
    <source>
        <dbReference type="Proteomes" id="UP000076798"/>
    </source>
</evidence>
<feature type="region of interest" description="Disordered" evidence="1">
    <location>
        <begin position="1"/>
        <end position="85"/>
    </location>
</feature>
<proteinExistence type="predicted"/>
<evidence type="ECO:0000256" key="1">
    <source>
        <dbReference type="SAM" id="MobiDB-lite"/>
    </source>
</evidence>
<evidence type="ECO:0000313" key="2">
    <source>
        <dbReference type="EMBL" id="KZT40755.1"/>
    </source>
</evidence>
<name>A0A166FKR4_9AGAM</name>
<sequence length="85" mass="8779">MRDLDPDSDSDSQCHCISEPFNPLSAATGDRSAVSQLIGSNTRNIGHEPAISLSGRPTAPESPDPESASSGSVLAETSLSRARIG</sequence>
<organism evidence="2 3">
    <name type="scientific">Sistotremastrum suecicum HHB10207 ss-3</name>
    <dbReference type="NCBI Taxonomy" id="1314776"/>
    <lineage>
        <taxon>Eukaryota</taxon>
        <taxon>Fungi</taxon>
        <taxon>Dikarya</taxon>
        <taxon>Basidiomycota</taxon>
        <taxon>Agaricomycotina</taxon>
        <taxon>Agaricomycetes</taxon>
        <taxon>Sistotremastrales</taxon>
        <taxon>Sistotremastraceae</taxon>
        <taxon>Sistotremastrum</taxon>
    </lineage>
</organism>
<dbReference type="EMBL" id="KV428028">
    <property type="protein sequence ID" value="KZT40755.1"/>
    <property type="molecule type" value="Genomic_DNA"/>
</dbReference>
<keyword evidence="3" id="KW-1185">Reference proteome</keyword>
<feature type="compositionally biased region" description="Low complexity" evidence="1">
    <location>
        <begin position="57"/>
        <end position="70"/>
    </location>
</feature>
<gene>
    <name evidence="2" type="ORF">SISSUDRAFT_426126</name>
</gene>
<feature type="compositionally biased region" description="Polar residues" evidence="1">
    <location>
        <begin position="71"/>
        <end position="85"/>
    </location>
</feature>
<dbReference type="AlphaFoldDB" id="A0A166FKR4"/>